<accession>A0A9Q8PG99</accession>
<gene>
    <name evidence="1" type="ORF">CLAFUR5_09163</name>
</gene>
<dbReference type="GeneID" id="71989041"/>
<proteinExistence type="predicted"/>
<evidence type="ECO:0000313" key="2">
    <source>
        <dbReference type="Proteomes" id="UP000756132"/>
    </source>
</evidence>
<protein>
    <submittedName>
        <fullName evidence="1">Uncharacterized protein</fullName>
    </submittedName>
</protein>
<evidence type="ECO:0000313" key="1">
    <source>
        <dbReference type="EMBL" id="UJO21886.1"/>
    </source>
</evidence>
<sequence length="300" mass="34331">MEIQDTLGPLRHVTVSPNADWRDAEDTIARLEACNETLSNTRDFLIDIAPSTSLPKAKDTDTSLHHDVPDDSATGPSYDVFGRLMRVPEHMTNLESLTVNMPNEHARLLWYAFHPKATPEHLLLYQMSFPDHVVALNSVKSLAIPPTMDWLRDRCPNVEKIAHYKPGQHRSTLKYKSIAECPLTSEQLQDVYIHSYREWETANKGSARIEPCLKHLHKTRKLSINIYMLQQKGCVFREDPPPQDLPSRLARVLRAMTGLEEVHVTLPQTHEVLFENAFKDSIGGDEGARDETLWDWHEEL</sequence>
<organism evidence="1 2">
    <name type="scientific">Passalora fulva</name>
    <name type="common">Tomato leaf mold</name>
    <name type="synonym">Cladosporium fulvum</name>
    <dbReference type="NCBI Taxonomy" id="5499"/>
    <lineage>
        <taxon>Eukaryota</taxon>
        <taxon>Fungi</taxon>
        <taxon>Dikarya</taxon>
        <taxon>Ascomycota</taxon>
        <taxon>Pezizomycotina</taxon>
        <taxon>Dothideomycetes</taxon>
        <taxon>Dothideomycetidae</taxon>
        <taxon>Mycosphaerellales</taxon>
        <taxon>Mycosphaerellaceae</taxon>
        <taxon>Fulvia</taxon>
    </lineage>
</organism>
<dbReference type="Proteomes" id="UP000756132">
    <property type="component" value="Chromosome 9"/>
</dbReference>
<dbReference type="KEGG" id="ffu:CLAFUR5_09163"/>
<reference evidence="1" key="1">
    <citation type="submission" date="2021-12" db="EMBL/GenBank/DDBJ databases">
        <authorList>
            <person name="Zaccaron A."/>
            <person name="Stergiopoulos I."/>
        </authorList>
    </citation>
    <scope>NUCLEOTIDE SEQUENCE</scope>
    <source>
        <strain evidence="1">Race5_Kim</strain>
    </source>
</reference>
<dbReference type="AlphaFoldDB" id="A0A9Q8PG99"/>
<dbReference type="RefSeq" id="XP_047766252.1">
    <property type="nucleotide sequence ID" value="XM_047908311.1"/>
</dbReference>
<dbReference type="EMBL" id="CP090171">
    <property type="protein sequence ID" value="UJO21886.1"/>
    <property type="molecule type" value="Genomic_DNA"/>
</dbReference>
<keyword evidence="2" id="KW-1185">Reference proteome</keyword>
<name>A0A9Q8PG99_PASFU</name>
<reference evidence="1" key="2">
    <citation type="journal article" date="2022" name="Microb. Genom.">
        <title>A chromosome-scale genome assembly of the tomato pathogen Cladosporium fulvum reveals a compartmentalized genome architecture and the presence of a dispensable chromosome.</title>
        <authorList>
            <person name="Zaccaron A.Z."/>
            <person name="Chen L.H."/>
            <person name="Samaras A."/>
            <person name="Stergiopoulos I."/>
        </authorList>
    </citation>
    <scope>NUCLEOTIDE SEQUENCE</scope>
    <source>
        <strain evidence="1">Race5_Kim</strain>
    </source>
</reference>